<dbReference type="RefSeq" id="WP_066419788.1">
    <property type="nucleotide sequence ID" value="NZ_CP018866.1"/>
</dbReference>
<dbReference type="EMBL" id="CP018866">
    <property type="protein sequence ID" value="AST94106.1"/>
    <property type="molecule type" value="Genomic_DNA"/>
</dbReference>
<name>A0A223KXC8_9BACI</name>
<dbReference type="PANTHER" id="PTHR43279">
    <property type="entry name" value="CATECHOL-2,3-DIOXYGENASE"/>
    <property type="match status" value="1"/>
</dbReference>
<evidence type="ECO:0000313" key="3">
    <source>
        <dbReference type="Proteomes" id="UP000215224"/>
    </source>
</evidence>
<dbReference type="AlphaFoldDB" id="A0A223KXC8"/>
<proteinExistence type="predicted"/>
<dbReference type="InterPro" id="IPR004360">
    <property type="entry name" value="Glyas_Fos-R_dOase_dom"/>
</dbReference>
<dbReference type="Proteomes" id="UP000215224">
    <property type="component" value="Chromosome"/>
</dbReference>
<dbReference type="InterPro" id="IPR029068">
    <property type="entry name" value="Glyas_Bleomycin-R_OHBP_Dase"/>
</dbReference>
<dbReference type="Gene3D" id="3.10.180.10">
    <property type="entry name" value="2,3-Dihydroxybiphenyl 1,2-Dioxygenase, domain 1"/>
    <property type="match status" value="2"/>
</dbReference>
<dbReference type="STRING" id="1314751.GCA_001591425_03859"/>
<evidence type="ECO:0000259" key="1">
    <source>
        <dbReference type="PROSITE" id="PS51819"/>
    </source>
</evidence>
<dbReference type="KEGG" id="bcoh:BC6307_24070"/>
<accession>A0A223KXC8</accession>
<dbReference type="Pfam" id="PF00903">
    <property type="entry name" value="Glyoxalase"/>
    <property type="match status" value="2"/>
</dbReference>
<feature type="domain" description="VOC" evidence="1">
    <location>
        <begin position="169"/>
        <end position="283"/>
    </location>
</feature>
<reference evidence="2 3" key="1">
    <citation type="submission" date="2016-12" db="EMBL/GenBank/DDBJ databases">
        <title>The whole genome sequencing and assembly of Bacillus cohnii DSM 6307T strain.</title>
        <authorList>
            <person name="Lee Y.-J."/>
            <person name="Yi H."/>
            <person name="Bahn Y.-S."/>
            <person name="Kim J.F."/>
            <person name="Lee D.-W."/>
        </authorList>
    </citation>
    <scope>NUCLEOTIDE SEQUENCE [LARGE SCALE GENOMIC DNA]</scope>
    <source>
        <strain evidence="2 3">DSM 6307</strain>
    </source>
</reference>
<dbReference type="InterPro" id="IPR037523">
    <property type="entry name" value="VOC_core"/>
</dbReference>
<organism evidence="2 3">
    <name type="scientific">Sutcliffiella cohnii</name>
    <dbReference type="NCBI Taxonomy" id="33932"/>
    <lineage>
        <taxon>Bacteria</taxon>
        <taxon>Bacillati</taxon>
        <taxon>Bacillota</taxon>
        <taxon>Bacilli</taxon>
        <taxon>Bacillales</taxon>
        <taxon>Bacillaceae</taxon>
        <taxon>Sutcliffiella</taxon>
    </lineage>
</organism>
<gene>
    <name evidence="2" type="ORF">BC6307_24070</name>
</gene>
<dbReference type="CDD" id="cd07255">
    <property type="entry name" value="VOC_BsCatE_like_N"/>
    <property type="match status" value="1"/>
</dbReference>
<feature type="domain" description="VOC" evidence="1">
    <location>
        <begin position="10"/>
        <end position="127"/>
    </location>
</feature>
<protein>
    <submittedName>
        <fullName evidence="2">Glyoxalase</fullName>
    </submittedName>
</protein>
<dbReference type="SUPFAM" id="SSF54593">
    <property type="entry name" value="Glyoxalase/Bleomycin resistance protein/Dihydroxybiphenyl dioxygenase"/>
    <property type="match status" value="2"/>
</dbReference>
<keyword evidence="3" id="KW-1185">Reference proteome</keyword>
<evidence type="ECO:0000313" key="2">
    <source>
        <dbReference type="EMBL" id="AST94106.1"/>
    </source>
</evidence>
<dbReference type="PROSITE" id="PS51819">
    <property type="entry name" value="VOC"/>
    <property type="match status" value="2"/>
</dbReference>
<dbReference type="PANTHER" id="PTHR43279:SF1">
    <property type="entry name" value="CATECHOL-2,3-DIOXYGENASE"/>
    <property type="match status" value="1"/>
</dbReference>
<sequence>MGFHTKPNIFVSNVHLKVANLEQSLEFYKNVIGFQVLSKTANKADLTTDGKRALLTIEQIENATPKSPRTTGLYHYALLLPTRKDLGKVIQHFIDTRYPVQGASDHLVSEALYLADPDGNGIEIYSDRPKEVWQWQGEEVLMDTRPMDVEGVLKEAGGEKWTGLPAETVMGHIHLHVADTKETVNFYCEGLGFEVVCRYGGQAFFISTGKYHHHIGLNTWAGVGAPPAAEDSVGLRTFTLVLPDEESRGKTVEQLKAIGATVKEADGVITTKDPSKNRIVLQV</sequence>